<evidence type="ECO:0000256" key="6">
    <source>
        <dbReference type="ARBA" id="ARBA00023212"/>
    </source>
</evidence>
<proteinExistence type="predicted"/>
<feature type="coiled-coil region" evidence="8">
    <location>
        <begin position="98"/>
        <end position="156"/>
    </location>
</feature>
<protein>
    <submittedName>
        <fullName evidence="10">Centrosomal protein of 290 kDa-like isoform X1</fullName>
    </submittedName>
</protein>
<feature type="coiled-coil region" evidence="8">
    <location>
        <begin position="186"/>
        <end position="220"/>
    </location>
</feature>
<dbReference type="GO" id="GO:0030030">
    <property type="term" value="P:cell projection organization"/>
    <property type="evidence" value="ECO:0007669"/>
    <property type="project" value="UniProtKB-KW"/>
</dbReference>
<keyword evidence="3" id="KW-0963">Cytoplasm</keyword>
<gene>
    <name evidence="10" type="primary">LOC117672630</name>
</gene>
<evidence type="ECO:0000256" key="7">
    <source>
        <dbReference type="ARBA" id="ARBA00023273"/>
    </source>
</evidence>
<evidence type="ECO:0000256" key="8">
    <source>
        <dbReference type="SAM" id="Coils"/>
    </source>
</evidence>
<keyword evidence="4" id="KW-0970">Cilium biogenesis/degradation</keyword>
<evidence type="ECO:0000256" key="3">
    <source>
        <dbReference type="ARBA" id="ARBA00022490"/>
    </source>
</evidence>
<dbReference type="AlphaFoldDB" id="A0A6P9CQ67"/>
<dbReference type="Proteomes" id="UP001652622">
    <property type="component" value="Unplaced"/>
</dbReference>
<dbReference type="GO" id="GO:0005813">
    <property type="term" value="C:centrosome"/>
    <property type="evidence" value="ECO:0007669"/>
    <property type="project" value="UniProtKB-SubCell"/>
</dbReference>
<evidence type="ECO:0000313" key="9">
    <source>
        <dbReference type="Proteomes" id="UP001652622"/>
    </source>
</evidence>
<evidence type="ECO:0000313" key="10">
    <source>
        <dbReference type="RefSeq" id="XP_034285327.1"/>
    </source>
</evidence>
<evidence type="ECO:0000256" key="4">
    <source>
        <dbReference type="ARBA" id="ARBA00022794"/>
    </source>
</evidence>
<dbReference type="InterPro" id="IPR026201">
    <property type="entry name" value="Cep290"/>
</dbReference>
<accession>A0A6P9CQ67</accession>
<keyword evidence="6" id="KW-0206">Cytoskeleton</keyword>
<dbReference type="KEGG" id="pgut:117672630"/>
<keyword evidence="5 8" id="KW-0175">Coiled coil</keyword>
<dbReference type="PANTHER" id="PTHR18879">
    <property type="entry name" value="CENTROSOMAL PROTEIN OF 290 KDA"/>
    <property type="match status" value="1"/>
</dbReference>
<dbReference type="OMA" id="DIPPVHH"/>
<reference evidence="10" key="1">
    <citation type="submission" date="2025-08" db="UniProtKB">
        <authorList>
            <consortium name="RefSeq"/>
        </authorList>
    </citation>
    <scope>IDENTIFICATION</scope>
    <source>
        <tissue evidence="10">Blood</tissue>
    </source>
</reference>
<keyword evidence="7" id="KW-0966">Cell projection</keyword>
<dbReference type="InParanoid" id="A0A6P9CQ67"/>
<dbReference type="PANTHER" id="PTHR18879:SF20">
    <property type="entry name" value="CENTROSOMAL PROTEIN OF 290 KDA"/>
    <property type="match status" value="1"/>
</dbReference>
<evidence type="ECO:0000256" key="2">
    <source>
        <dbReference type="ARBA" id="ARBA00004300"/>
    </source>
</evidence>
<organism evidence="9 10">
    <name type="scientific">Pantherophis guttatus</name>
    <name type="common">Corn snake</name>
    <name type="synonym">Elaphe guttata</name>
    <dbReference type="NCBI Taxonomy" id="94885"/>
    <lineage>
        <taxon>Eukaryota</taxon>
        <taxon>Metazoa</taxon>
        <taxon>Chordata</taxon>
        <taxon>Craniata</taxon>
        <taxon>Vertebrata</taxon>
        <taxon>Euteleostomi</taxon>
        <taxon>Lepidosauria</taxon>
        <taxon>Squamata</taxon>
        <taxon>Bifurcata</taxon>
        <taxon>Unidentata</taxon>
        <taxon>Episquamata</taxon>
        <taxon>Toxicofera</taxon>
        <taxon>Serpentes</taxon>
        <taxon>Colubroidea</taxon>
        <taxon>Colubridae</taxon>
        <taxon>Colubrinae</taxon>
        <taxon>Pantherophis</taxon>
    </lineage>
</organism>
<dbReference type="GeneID" id="117672630"/>
<keyword evidence="9" id="KW-1185">Reference proteome</keyword>
<name>A0A6P9CQ67_PANGU</name>
<sequence length="272" mass="32097">MFGLYPVWEAVVGKRMALPSVHRCVQLNQENQLLLKKLRHVRLKNKQLEYDVVQLHDKLHEQKKCLPACVTRKDVQIQTEFHLYHKGDGVHHKEHDVLKEHARVLQMYNELKKRYNKEVKTNQRQNETVAMLSGKINDLEHQLHLANQKINALEYKKKDKFVSIQRRMSSDKCMCKKKGSCSCKYLDQLLFETQRLKMENETLSKERRMLKNELAALDKDFFDEIEDLKYALQEAIKLNTHYEKCLKQLSSTYGITLTSTLTAGNPRTSLWK</sequence>
<dbReference type="RefSeq" id="XP_034285327.1">
    <property type="nucleotide sequence ID" value="XM_034429436.2"/>
</dbReference>
<comment type="subcellular location">
    <subcellularLocation>
        <location evidence="1">Cytoplasm</location>
        <location evidence="1">Cytoskeleton</location>
        <location evidence="1">Cilium basal body</location>
    </subcellularLocation>
    <subcellularLocation>
        <location evidence="2">Cytoplasm</location>
        <location evidence="2">Cytoskeleton</location>
        <location evidence="2">Microtubule organizing center</location>
        <location evidence="2">Centrosome</location>
    </subcellularLocation>
</comment>
<evidence type="ECO:0000256" key="1">
    <source>
        <dbReference type="ARBA" id="ARBA00004120"/>
    </source>
</evidence>
<evidence type="ECO:0000256" key="5">
    <source>
        <dbReference type="ARBA" id="ARBA00023054"/>
    </source>
</evidence>